<name>A0AAE1G6Y3_PETCI</name>
<organism evidence="3 4">
    <name type="scientific">Petrolisthes cinctipes</name>
    <name type="common">Flat porcelain crab</name>
    <dbReference type="NCBI Taxonomy" id="88211"/>
    <lineage>
        <taxon>Eukaryota</taxon>
        <taxon>Metazoa</taxon>
        <taxon>Ecdysozoa</taxon>
        <taxon>Arthropoda</taxon>
        <taxon>Crustacea</taxon>
        <taxon>Multicrustacea</taxon>
        <taxon>Malacostraca</taxon>
        <taxon>Eumalacostraca</taxon>
        <taxon>Eucarida</taxon>
        <taxon>Decapoda</taxon>
        <taxon>Pleocyemata</taxon>
        <taxon>Anomura</taxon>
        <taxon>Galatheoidea</taxon>
        <taxon>Porcellanidae</taxon>
        <taxon>Petrolisthes</taxon>
    </lineage>
</organism>
<protein>
    <submittedName>
        <fullName evidence="3">Uncharacterized protein</fullName>
    </submittedName>
</protein>
<keyword evidence="4" id="KW-1185">Reference proteome</keyword>
<dbReference type="Proteomes" id="UP001286313">
    <property type="component" value="Unassembled WGS sequence"/>
</dbReference>
<feature type="region of interest" description="Disordered" evidence="1">
    <location>
        <begin position="42"/>
        <end position="93"/>
    </location>
</feature>
<evidence type="ECO:0000313" key="3">
    <source>
        <dbReference type="EMBL" id="KAK3887639.1"/>
    </source>
</evidence>
<evidence type="ECO:0000256" key="2">
    <source>
        <dbReference type="SAM" id="Phobius"/>
    </source>
</evidence>
<feature type="transmembrane region" description="Helical" evidence="2">
    <location>
        <begin position="20"/>
        <end position="38"/>
    </location>
</feature>
<accession>A0AAE1G6Y3</accession>
<dbReference type="AlphaFoldDB" id="A0AAE1G6Y3"/>
<keyword evidence="2" id="KW-0812">Transmembrane</keyword>
<evidence type="ECO:0000313" key="4">
    <source>
        <dbReference type="Proteomes" id="UP001286313"/>
    </source>
</evidence>
<reference evidence="3" key="1">
    <citation type="submission" date="2023-10" db="EMBL/GenBank/DDBJ databases">
        <title>Genome assemblies of two species of porcelain crab, Petrolisthes cinctipes and Petrolisthes manimaculis (Anomura: Porcellanidae).</title>
        <authorList>
            <person name="Angst P."/>
        </authorList>
    </citation>
    <scope>NUCLEOTIDE SEQUENCE</scope>
    <source>
        <strain evidence="3">PB745_01</strain>
        <tissue evidence="3">Gill</tissue>
    </source>
</reference>
<keyword evidence="2" id="KW-0472">Membrane</keyword>
<proteinExistence type="predicted"/>
<dbReference type="EMBL" id="JAWQEG010000621">
    <property type="protein sequence ID" value="KAK3887639.1"/>
    <property type="molecule type" value="Genomic_DNA"/>
</dbReference>
<evidence type="ECO:0000256" key="1">
    <source>
        <dbReference type="SAM" id="MobiDB-lite"/>
    </source>
</evidence>
<keyword evidence="2" id="KW-1133">Transmembrane helix</keyword>
<comment type="caution">
    <text evidence="3">The sequence shown here is derived from an EMBL/GenBank/DDBJ whole genome shotgun (WGS) entry which is preliminary data.</text>
</comment>
<feature type="compositionally biased region" description="Basic and acidic residues" evidence="1">
    <location>
        <begin position="82"/>
        <end position="93"/>
    </location>
</feature>
<gene>
    <name evidence="3" type="ORF">Pcinc_008343</name>
</gene>
<sequence>MVSLVAPLRGARPLRPFPPFLLFVVALTAACLLDYATLSPRRPVRHSRKSNSDRIQLSHLLQRRHRCPPIPQPYPGSRSRRQIQEKNHVNHQP</sequence>